<feature type="compositionally biased region" description="Low complexity" evidence="1">
    <location>
        <begin position="56"/>
        <end position="73"/>
    </location>
</feature>
<gene>
    <name evidence="2" type="ORF">LTLLF_157190</name>
</gene>
<name>A0A8J6GF11_MICOH</name>
<dbReference type="AlphaFoldDB" id="A0A8J6GF11"/>
<evidence type="ECO:0000313" key="3">
    <source>
        <dbReference type="Proteomes" id="UP000710432"/>
    </source>
</evidence>
<evidence type="ECO:0000256" key="1">
    <source>
        <dbReference type="SAM" id="MobiDB-lite"/>
    </source>
</evidence>
<protein>
    <submittedName>
        <fullName evidence="2">Uncharacterized protein</fullName>
    </submittedName>
</protein>
<dbReference type="Proteomes" id="UP000710432">
    <property type="component" value="Unassembled WGS sequence"/>
</dbReference>
<sequence length="114" mass="12076">MVQMDKHRTRAVIVSLLGQGSTEGYSSSQSSSIFLWAASPYPSYGHIQLLAAPRESSSGSSQSRGYGQSRSGGNMDNNLPMVDSNKTVNGSKAPLTSVGVVDSRTKNSSYSGRK</sequence>
<reference evidence="2" key="1">
    <citation type="submission" date="2020-03" db="EMBL/GenBank/DDBJ databases">
        <title>Studies in the Genomics of Life Span.</title>
        <authorList>
            <person name="Glass D."/>
        </authorList>
    </citation>
    <scope>NUCLEOTIDE SEQUENCE</scope>
    <source>
        <strain evidence="2">LTLLF</strain>
        <tissue evidence="2">Muscle</tissue>
    </source>
</reference>
<organism evidence="2 3">
    <name type="scientific">Microtus ochrogaster</name>
    <name type="common">Prairie vole</name>
    <dbReference type="NCBI Taxonomy" id="79684"/>
    <lineage>
        <taxon>Eukaryota</taxon>
        <taxon>Metazoa</taxon>
        <taxon>Chordata</taxon>
        <taxon>Craniata</taxon>
        <taxon>Vertebrata</taxon>
        <taxon>Euteleostomi</taxon>
        <taxon>Mammalia</taxon>
        <taxon>Eutheria</taxon>
        <taxon>Euarchontoglires</taxon>
        <taxon>Glires</taxon>
        <taxon>Rodentia</taxon>
        <taxon>Myomorpha</taxon>
        <taxon>Muroidea</taxon>
        <taxon>Cricetidae</taxon>
        <taxon>Arvicolinae</taxon>
        <taxon>Microtus</taxon>
    </lineage>
</organism>
<evidence type="ECO:0000313" key="2">
    <source>
        <dbReference type="EMBL" id="KAH0510060.1"/>
    </source>
</evidence>
<accession>A0A8J6GF11</accession>
<dbReference type="EMBL" id="JAATJU010022632">
    <property type="protein sequence ID" value="KAH0510060.1"/>
    <property type="molecule type" value="Genomic_DNA"/>
</dbReference>
<comment type="caution">
    <text evidence="2">The sequence shown here is derived from an EMBL/GenBank/DDBJ whole genome shotgun (WGS) entry which is preliminary data.</text>
</comment>
<feature type="region of interest" description="Disordered" evidence="1">
    <location>
        <begin position="52"/>
        <end position="114"/>
    </location>
</feature>
<proteinExistence type="predicted"/>